<gene>
    <name evidence="2" type="ORF">Drose_25800</name>
</gene>
<dbReference type="RefSeq" id="WP_260723948.1">
    <property type="nucleotide sequence ID" value="NZ_BAAABS010000018.1"/>
</dbReference>
<evidence type="ECO:0000313" key="2">
    <source>
        <dbReference type="EMBL" id="UWZ34623.1"/>
    </source>
</evidence>
<evidence type="ECO:0000313" key="3">
    <source>
        <dbReference type="Proteomes" id="UP001058271"/>
    </source>
</evidence>
<dbReference type="EMBL" id="CP073721">
    <property type="protein sequence ID" value="UWZ34623.1"/>
    <property type="molecule type" value="Genomic_DNA"/>
</dbReference>
<evidence type="ECO:0008006" key="4">
    <source>
        <dbReference type="Google" id="ProtNLM"/>
    </source>
</evidence>
<sequence length="487" mass="51310">MASSSHDYFTFKPGKTKRGEDVGTASSTAWEAFGTFFVVYGVIRSERSGPPAQIAAAFALLRGKLERVTDQLHDRAHSLNEVWRRGPASVRFHWYVGATVFAIDKWVDSIETKVDWLGRIAEDIEDARQAAHDLLVAFKNEYFASIPAGAAAYGFPPDLGKMKADGKDDLAAKVAAIYERLHKKYFKLIVKVGAKLSRRFVTAGVGMQNGHEVPVTHPGPDIAKPWVNYSARSLTARPIGPAPVAPAPIELAPLSVRPAEVLTPMRVDRTGSPALRGLPASGQEATPQIVSRSNQPLVLQGLQALRATQPVSPLPRGALALPLLVPRGLGTARTSAVVPRLRGDAARGVLTGRFQVEAGPQASTGDIPVLSGKGQAPTDLPGVEVAEPLGGRGPAVGGVSSMETAAATGLHHALSVRSETQRVVAAHADRIEHVTLGKRHADATARPAVAPSTVDLQRAGTAHDKASVAMAGHAEPAGGGTAPQRAQ</sequence>
<proteinExistence type="predicted"/>
<name>A0ABY5Z1J8_9ACTN</name>
<protein>
    <recommendedName>
        <fullName evidence="4">PPE family domain-containing protein</fullName>
    </recommendedName>
</protein>
<reference evidence="2" key="1">
    <citation type="submission" date="2021-04" db="EMBL/GenBank/DDBJ databases">
        <title>Biosynthetic gene clusters of Dactylosporangioum roseum.</title>
        <authorList>
            <person name="Hartkoorn R.C."/>
            <person name="Beaudoing E."/>
            <person name="Hot D."/>
            <person name="Moureu S."/>
        </authorList>
    </citation>
    <scope>NUCLEOTIDE SEQUENCE</scope>
    <source>
        <strain evidence="2">NRRL B-16295</strain>
    </source>
</reference>
<accession>A0ABY5Z1J8</accession>
<keyword evidence="3" id="KW-1185">Reference proteome</keyword>
<organism evidence="2 3">
    <name type="scientific">Dactylosporangium roseum</name>
    <dbReference type="NCBI Taxonomy" id="47989"/>
    <lineage>
        <taxon>Bacteria</taxon>
        <taxon>Bacillati</taxon>
        <taxon>Actinomycetota</taxon>
        <taxon>Actinomycetes</taxon>
        <taxon>Micromonosporales</taxon>
        <taxon>Micromonosporaceae</taxon>
        <taxon>Dactylosporangium</taxon>
    </lineage>
</organism>
<feature type="region of interest" description="Disordered" evidence="1">
    <location>
        <begin position="459"/>
        <end position="487"/>
    </location>
</feature>
<dbReference type="Proteomes" id="UP001058271">
    <property type="component" value="Chromosome"/>
</dbReference>
<evidence type="ECO:0000256" key="1">
    <source>
        <dbReference type="SAM" id="MobiDB-lite"/>
    </source>
</evidence>